<name>A0A6S4T1C1_AERCA</name>
<evidence type="ECO:0000259" key="1">
    <source>
        <dbReference type="Pfam" id="PF01755"/>
    </source>
</evidence>
<dbReference type="AlphaFoldDB" id="A0A6S4T1C1"/>
<organism evidence="2 3">
    <name type="scientific">Aeromonas caviae</name>
    <name type="common">Aeromonas punctata</name>
    <dbReference type="NCBI Taxonomy" id="648"/>
    <lineage>
        <taxon>Bacteria</taxon>
        <taxon>Pseudomonadati</taxon>
        <taxon>Pseudomonadota</taxon>
        <taxon>Gammaproteobacteria</taxon>
        <taxon>Aeromonadales</taxon>
        <taxon>Aeromonadaceae</taxon>
        <taxon>Aeromonas</taxon>
    </lineage>
</organism>
<dbReference type="CDD" id="cd06532">
    <property type="entry name" value="Glyco_transf_25"/>
    <property type="match status" value="1"/>
</dbReference>
<dbReference type="RefSeq" id="WP_182935640.1">
    <property type="nucleotide sequence ID" value="NZ_AP021927.1"/>
</dbReference>
<dbReference type="InterPro" id="IPR002654">
    <property type="entry name" value="Glyco_trans_25"/>
</dbReference>
<protein>
    <submittedName>
        <fullName evidence="2">Lex2B</fullName>
    </submittedName>
</protein>
<sequence>MKIRVISLATSIVRRAKISRELSSFGLDFTFFDAVNGLTTEIKEYDNAQRMWEKGHELTKGEQGCFSSHRSLWNECLRLGEPLLIMEDDIEFSADIESVLSELKGLSREFEYIRLGRGTCSSLPGIGPWIDMLKIDESHAVVKYMTGPSCAHAYIISPVAASKFLSASETWFWPVDDFMDKEYLHKVNNYGVEPPLAWQSGEDSDIGARVKPASRNIIGRIRKEYYRAKDRFLNDIYNYVFYIKTKNKI</sequence>
<proteinExistence type="predicted"/>
<dbReference type="Pfam" id="PF01755">
    <property type="entry name" value="Glyco_transf_25"/>
    <property type="match status" value="1"/>
</dbReference>
<evidence type="ECO:0000313" key="2">
    <source>
        <dbReference type="EMBL" id="BBQ28494.1"/>
    </source>
</evidence>
<dbReference type="Proteomes" id="UP000515756">
    <property type="component" value="Chromosome"/>
</dbReference>
<feature type="domain" description="Glycosyl transferase family 25" evidence="1">
    <location>
        <begin position="2"/>
        <end position="116"/>
    </location>
</feature>
<evidence type="ECO:0000313" key="3">
    <source>
        <dbReference type="Proteomes" id="UP000515756"/>
    </source>
</evidence>
<gene>
    <name evidence="2" type="ORF">WP2W18E01_00760</name>
</gene>
<reference evidence="2 3" key="1">
    <citation type="submission" date="2019-12" db="EMBL/GenBank/DDBJ databases">
        <title>complete genome sequences of Aeromonas caviae str. WP2-W18-ESBL-01 isolated from wastewater treatment plant effluent.</title>
        <authorList>
            <person name="Sekizuka T."/>
            <person name="Itokawa K."/>
            <person name="Yatsu K."/>
            <person name="Inamine Y."/>
            <person name="Kuroda M."/>
        </authorList>
    </citation>
    <scope>NUCLEOTIDE SEQUENCE [LARGE SCALE GENOMIC DNA]</scope>
    <source>
        <strain evidence="2 3">WP2-W18-ESBL-01</strain>
    </source>
</reference>
<accession>A0A6S4T1C1</accession>
<dbReference type="EMBL" id="AP021927">
    <property type="protein sequence ID" value="BBQ28494.1"/>
    <property type="molecule type" value="Genomic_DNA"/>
</dbReference>